<evidence type="ECO:0008006" key="3">
    <source>
        <dbReference type="Google" id="ProtNLM"/>
    </source>
</evidence>
<evidence type="ECO:0000313" key="2">
    <source>
        <dbReference type="EMBL" id="ABC20411.1"/>
    </source>
</evidence>
<dbReference type="EnsemblBacteria" id="ABC20411">
    <property type="protein sequence ID" value="ABC20411"/>
    <property type="gene ID" value="Moth_2119"/>
</dbReference>
<dbReference type="STRING" id="264732.Moth_2119"/>
<evidence type="ECO:0000256" key="1">
    <source>
        <dbReference type="SAM" id="Phobius"/>
    </source>
</evidence>
<dbReference type="Pfam" id="PF04657">
    <property type="entry name" value="DMT_YdcZ"/>
    <property type="match status" value="1"/>
</dbReference>
<dbReference type="eggNOG" id="COG3238">
    <property type="taxonomic scope" value="Bacteria"/>
</dbReference>
<dbReference type="KEGG" id="mta:Moth_2119"/>
<dbReference type="OrthoDB" id="1752174at2"/>
<dbReference type="InterPro" id="IPR006750">
    <property type="entry name" value="YdcZ"/>
</dbReference>
<dbReference type="PANTHER" id="PTHR34821">
    <property type="entry name" value="INNER MEMBRANE PROTEIN YDCZ"/>
    <property type="match status" value="1"/>
</dbReference>
<dbReference type="PANTHER" id="PTHR34821:SF2">
    <property type="entry name" value="INNER MEMBRANE PROTEIN YDCZ"/>
    <property type="match status" value="1"/>
</dbReference>
<accession>Q2RGM8</accession>
<protein>
    <recommendedName>
        <fullName evidence="3">Inner membrane protein YdcZ</fullName>
    </recommendedName>
</protein>
<sequence length="160" mass="16822">MQLNITRLKVKVMLVFFFLALGIGAIWALQPVINAGLARSTGPLMASTISFLIGSLLLIISVVITQWLTKDPLDFAALSRVNPVYYMGGAIGAAVVLGMTTIIPKLGAGGVLSAAITGQLIMAAIIDHFGLLGAPRIALNSLRLIGIILLLIGVNLVIYK</sequence>
<dbReference type="EMBL" id="CP000232">
    <property type="protein sequence ID" value="ABC20411.1"/>
    <property type="molecule type" value="Genomic_DNA"/>
</dbReference>
<feature type="transmembrane region" description="Helical" evidence="1">
    <location>
        <begin position="12"/>
        <end position="33"/>
    </location>
</feature>
<dbReference type="HOGENOM" id="CLU_068878_3_0_9"/>
<dbReference type="PATRIC" id="fig|264732.11.peg.2304"/>
<proteinExistence type="predicted"/>
<gene>
    <name evidence="2" type="ordered locus">Moth_2119</name>
</gene>
<keyword evidence="1" id="KW-1133">Transmembrane helix</keyword>
<feature type="transmembrane region" description="Helical" evidence="1">
    <location>
        <begin position="45"/>
        <end position="64"/>
    </location>
</feature>
<feature type="transmembrane region" description="Helical" evidence="1">
    <location>
        <begin position="141"/>
        <end position="159"/>
    </location>
</feature>
<feature type="transmembrane region" description="Helical" evidence="1">
    <location>
        <begin position="84"/>
        <end position="103"/>
    </location>
</feature>
<organism evidence="2">
    <name type="scientific">Moorella thermoacetica (strain ATCC 39073 / JCM 9320)</name>
    <dbReference type="NCBI Taxonomy" id="264732"/>
    <lineage>
        <taxon>Bacteria</taxon>
        <taxon>Bacillati</taxon>
        <taxon>Bacillota</taxon>
        <taxon>Clostridia</taxon>
        <taxon>Neomoorellales</taxon>
        <taxon>Neomoorellaceae</taxon>
        <taxon>Neomoorella</taxon>
    </lineage>
</organism>
<dbReference type="GO" id="GO:0005886">
    <property type="term" value="C:plasma membrane"/>
    <property type="evidence" value="ECO:0007669"/>
    <property type="project" value="TreeGrafter"/>
</dbReference>
<name>Q2RGM8_MOOTA</name>
<reference evidence="2" key="1">
    <citation type="submission" date="2005-12" db="EMBL/GenBank/DDBJ databases">
        <title>Complete sequence of Moorella thermoacetica ATCC 39073.</title>
        <authorList>
            <consortium name="US DOE Joint Genome Institute"/>
            <person name="Copeland A."/>
            <person name="Lucas S."/>
            <person name="Lapidus A."/>
            <person name="Barry K."/>
            <person name="Detter J.C."/>
            <person name="Glavina T."/>
            <person name="Hammon N."/>
            <person name="Israni S."/>
            <person name="Pitluck S."/>
            <person name="Chertkov O."/>
            <person name="Saunders E.H."/>
            <person name="Brettin T."/>
            <person name="Bruce D."/>
            <person name="Han C."/>
            <person name="Tapia R."/>
            <person name="Gilna P."/>
            <person name="Schmutz J."/>
            <person name="Larimer F."/>
            <person name="Land M."/>
            <person name="Kyrpides N."/>
            <person name="Anderson I."/>
            <person name="Richardson P."/>
            <person name="Ragsdale S."/>
        </authorList>
    </citation>
    <scope>NUCLEOTIDE SEQUENCE</scope>
    <source>
        <strain evidence="2">ATCC 39073</strain>
    </source>
</reference>
<keyword evidence="1" id="KW-0472">Membrane</keyword>
<dbReference type="AlphaFoldDB" id="Q2RGM8"/>
<keyword evidence="1" id="KW-0812">Transmembrane</keyword>